<keyword evidence="8" id="KW-0625">Polysaccharide transport</keyword>
<dbReference type="GO" id="GO:0006811">
    <property type="term" value="P:monoatomic ion transport"/>
    <property type="evidence" value="ECO:0007669"/>
    <property type="project" value="UniProtKB-KW"/>
</dbReference>
<keyword evidence="12" id="KW-0564">Palmitate</keyword>
<organism evidence="18 19">
    <name type="scientific">Candidatus Pseudobacter hemicellulosilyticus</name>
    <dbReference type="NCBI Taxonomy" id="3121375"/>
    <lineage>
        <taxon>Bacteria</taxon>
        <taxon>Pseudomonadati</taxon>
        <taxon>Bacteroidota</taxon>
        <taxon>Chitinophagia</taxon>
        <taxon>Chitinophagales</taxon>
        <taxon>Chitinophagaceae</taxon>
        <taxon>Pseudobacter</taxon>
    </lineage>
</organism>
<evidence type="ECO:0000256" key="6">
    <source>
        <dbReference type="ARBA" id="ARBA00022692"/>
    </source>
</evidence>
<dbReference type="Proteomes" id="UP001220610">
    <property type="component" value="Chromosome"/>
</dbReference>
<dbReference type="Pfam" id="PF02563">
    <property type="entry name" value="Poly_export"/>
    <property type="match status" value="1"/>
</dbReference>
<dbReference type="InterPro" id="IPR049712">
    <property type="entry name" value="Poly_export"/>
</dbReference>
<dbReference type="Gene3D" id="3.10.560.10">
    <property type="entry name" value="Outer membrane lipoprotein wza domain like"/>
    <property type="match status" value="1"/>
</dbReference>
<dbReference type="GO" id="GO:0015288">
    <property type="term" value="F:porin activity"/>
    <property type="evidence" value="ECO:0007669"/>
    <property type="project" value="UniProtKB-KW"/>
</dbReference>
<evidence type="ECO:0000256" key="1">
    <source>
        <dbReference type="ARBA" id="ARBA00004571"/>
    </source>
</evidence>
<dbReference type="Pfam" id="PF22461">
    <property type="entry name" value="SLBB_2"/>
    <property type="match status" value="1"/>
</dbReference>
<evidence type="ECO:0000256" key="15">
    <source>
        <dbReference type="SAM" id="Phobius"/>
    </source>
</evidence>
<evidence type="ECO:0000313" key="18">
    <source>
        <dbReference type="EMBL" id="WEK36545.1"/>
    </source>
</evidence>
<comment type="subcellular location">
    <subcellularLocation>
        <location evidence="1">Cell outer membrane</location>
        <topology evidence="1">Multi-pass membrane protein</topology>
    </subcellularLocation>
</comment>
<dbReference type="GO" id="GO:0009279">
    <property type="term" value="C:cell outer membrane"/>
    <property type="evidence" value="ECO:0007669"/>
    <property type="project" value="UniProtKB-SubCell"/>
</dbReference>
<evidence type="ECO:0000313" key="19">
    <source>
        <dbReference type="Proteomes" id="UP001220610"/>
    </source>
</evidence>
<evidence type="ECO:0000256" key="2">
    <source>
        <dbReference type="ARBA" id="ARBA00009450"/>
    </source>
</evidence>
<keyword evidence="6 15" id="KW-0812">Transmembrane</keyword>
<sequence>MIIAIAGVSCASSRKAYQGALYFQDIGDSLKNLPPVSFEQRFQPGDILHVTVVTPNEKMGALFNQPVSMPSDGTAGGPSGYLVDEDSTIFFPLLGRLKVSGHTKRSFTADLTERLRYYLDSPIVAVRLLNYRITMLGEFNKPGTLVIPNERVTILDAIGLAGDMNMFAKRDSVMIIRTNEGHVELGSLNMNAGNIFDSPYFYLKQNDVVYVKMQKRKLAVTDQVTLRNVSLGLGILSALAAITATVINITK</sequence>
<feature type="domain" description="Polysaccharide export protein N-terminal" evidence="16">
    <location>
        <begin position="39"/>
        <end position="128"/>
    </location>
</feature>
<keyword evidence="3" id="KW-0813">Transport</keyword>
<keyword evidence="14" id="KW-0449">Lipoprotein</keyword>
<evidence type="ECO:0000256" key="13">
    <source>
        <dbReference type="ARBA" id="ARBA00023237"/>
    </source>
</evidence>
<feature type="domain" description="SLBB" evidence="17">
    <location>
        <begin position="133"/>
        <end position="211"/>
    </location>
</feature>
<reference evidence="18" key="1">
    <citation type="submission" date="2023-03" db="EMBL/GenBank/DDBJ databases">
        <title>Andean soil-derived lignocellulolytic bacterial consortium as a source of novel taxa and putative plastic-active enzymes.</title>
        <authorList>
            <person name="Diaz-Garcia L."/>
            <person name="Chuvochina M."/>
            <person name="Feuerriegel G."/>
            <person name="Bunk B."/>
            <person name="Sproer C."/>
            <person name="Streit W.R."/>
            <person name="Rodriguez L.M."/>
            <person name="Overmann J."/>
            <person name="Jimenez D.J."/>
        </authorList>
    </citation>
    <scope>NUCLEOTIDE SEQUENCE</scope>
    <source>
        <strain evidence="18">MAG 7</strain>
    </source>
</reference>
<evidence type="ECO:0000256" key="8">
    <source>
        <dbReference type="ARBA" id="ARBA00023047"/>
    </source>
</evidence>
<evidence type="ECO:0000259" key="17">
    <source>
        <dbReference type="Pfam" id="PF22461"/>
    </source>
</evidence>
<evidence type="ECO:0000256" key="4">
    <source>
        <dbReference type="ARBA" id="ARBA00022452"/>
    </source>
</evidence>
<evidence type="ECO:0000256" key="9">
    <source>
        <dbReference type="ARBA" id="ARBA00023065"/>
    </source>
</evidence>
<keyword evidence="5" id="KW-0762">Sugar transport</keyword>
<evidence type="ECO:0000256" key="5">
    <source>
        <dbReference type="ARBA" id="ARBA00022597"/>
    </source>
</evidence>
<keyword evidence="7" id="KW-0732">Signal</keyword>
<protein>
    <submittedName>
        <fullName evidence="18">Polysaccharide biosynthesis/export family protein</fullName>
    </submittedName>
</protein>
<evidence type="ECO:0000256" key="12">
    <source>
        <dbReference type="ARBA" id="ARBA00023139"/>
    </source>
</evidence>
<accession>A0AAJ6BGB6</accession>
<evidence type="ECO:0000256" key="3">
    <source>
        <dbReference type="ARBA" id="ARBA00022448"/>
    </source>
</evidence>
<proteinExistence type="inferred from homology"/>
<keyword evidence="9" id="KW-0406">Ion transport</keyword>
<dbReference type="InterPro" id="IPR054765">
    <property type="entry name" value="SLBB_dom"/>
</dbReference>
<gene>
    <name evidence="18" type="ORF">P0Y53_03450</name>
</gene>
<keyword evidence="15" id="KW-1133">Transmembrane helix</keyword>
<dbReference type="GO" id="GO:0046930">
    <property type="term" value="C:pore complex"/>
    <property type="evidence" value="ECO:0007669"/>
    <property type="project" value="UniProtKB-KW"/>
</dbReference>
<dbReference type="PANTHER" id="PTHR33619">
    <property type="entry name" value="POLYSACCHARIDE EXPORT PROTEIN GFCE-RELATED"/>
    <property type="match status" value="1"/>
</dbReference>
<dbReference type="GO" id="GO:0015159">
    <property type="term" value="F:polysaccharide transmembrane transporter activity"/>
    <property type="evidence" value="ECO:0007669"/>
    <property type="project" value="InterPro"/>
</dbReference>
<keyword evidence="10" id="KW-0626">Porin</keyword>
<keyword evidence="13" id="KW-0998">Cell outer membrane</keyword>
<evidence type="ECO:0000259" key="16">
    <source>
        <dbReference type="Pfam" id="PF02563"/>
    </source>
</evidence>
<evidence type="ECO:0000256" key="10">
    <source>
        <dbReference type="ARBA" id="ARBA00023114"/>
    </source>
</evidence>
<dbReference type="AlphaFoldDB" id="A0AAJ6BGB6"/>
<dbReference type="EMBL" id="CP119311">
    <property type="protein sequence ID" value="WEK36545.1"/>
    <property type="molecule type" value="Genomic_DNA"/>
</dbReference>
<comment type="similarity">
    <text evidence="2">Belongs to the BexD/CtrA/VexA family.</text>
</comment>
<evidence type="ECO:0000256" key="7">
    <source>
        <dbReference type="ARBA" id="ARBA00022729"/>
    </source>
</evidence>
<dbReference type="InterPro" id="IPR003715">
    <property type="entry name" value="Poly_export_N"/>
</dbReference>
<name>A0AAJ6BGB6_9BACT</name>
<feature type="transmembrane region" description="Helical" evidence="15">
    <location>
        <begin position="229"/>
        <end position="249"/>
    </location>
</feature>
<keyword evidence="11 15" id="KW-0472">Membrane</keyword>
<evidence type="ECO:0000256" key="11">
    <source>
        <dbReference type="ARBA" id="ARBA00023136"/>
    </source>
</evidence>
<dbReference type="PANTHER" id="PTHR33619:SF3">
    <property type="entry name" value="POLYSACCHARIDE EXPORT PROTEIN GFCE-RELATED"/>
    <property type="match status" value="1"/>
</dbReference>
<evidence type="ECO:0000256" key="14">
    <source>
        <dbReference type="ARBA" id="ARBA00023288"/>
    </source>
</evidence>
<keyword evidence="4" id="KW-1134">Transmembrane beta strand</keyword>